<accession>A0A3Q4GX23</accession>
<dbReference type="InterPro" id="IPR015121">
    <property type="entry name" value="DNA_fragmentation_mid_dom"/>
</dbReference>
<dbReference type="GeneTree" id="ENSGT00390000018596"/>
<dbReference type="PROSITE" id="PS51135">
    <property type="entry name" value="CIDE_N"/>
    <property type="match status" value="1"/>
</dbReference>
<dbReference type="GO" id="GO:0042981">
    <property type="term" value="P:regulation of apoptotic process"/>
    <property type="evidence" value="ECO:0007669"/>
    <property type="project" value="TreeGrafter"/>
</dbReference>
<dbReference type="Ensembl" id="ENSNBRT00000008570.1">
    <property type="protein sequence ID" value="ENSNBRP00000008327.1"/>
    <property type="gene ID" value="ENSNBRG00000006437.1"/>
</dbReference>
<reference evidence="6" key="2">
    <citation type="submission" date="2025-09" db="UniProtKB">
        <authorList>
            <consortium name="Ensembl"/>
        </authorList>
    </citation>
    <scope>IDENTIFICATION</scope>
</reference>
<dbReference type="Pfam" id="PF09033">
    <property type="entry name" value="DFF-C"/>
    <property type="match status" value="1"/>
</dbReference>
<protein>
    <submittedName>
        <fullName evidence="6">DNA fragmentation factor, alpha polypeptide</fullName>
    </submittedName>
</protein>
<evidence type="ECO:0000313" key="6">
    <source>
        <dbReference type="Ensembl" id="ENSNBRP00000008327.1"/>
    </source>
</evidence>
<evidence type="ECO:0000256" key="3">
    <source>
        <dbReference type="SAM" id="Coils"/>
    </source>
</evidence>
<dbReference type="PANTHER" id="PTHR12306:SF16">
    <property type="entry name" value="DNAATION FACTOR SUBUNIT ALPHA"/>
    <property type="match status" value="1"/>
</dbReference>
<evidence type="ECO:0000256" key="1">
    <source>
        <dbReference type="ARBA" id="ARBA00022703"/>
    </source>
</evidence>
<keyword evidence="1 2" id="KW-0053">Apoptosis</keyword>
<feature type="domain" description="CIDE-N" evidence="5">
    <location>
        <begin position="2"/>
        <end position="72"/>
    </location>
</feature>
<keyword evidence="3" id="KW-0175">Coiled coil</keyword>
<dbReference type="Bgee" id="ENSNBRG00000006437">
    <property type="expression patterns" value="Expressed in testis and 3 other cell types or tissues"/>
</dbReference>
<dbReference type="Pfam" id="PF02017">
    <property type="entry name" value="CIDE-N"/>
    <property type="match status" value="1"/>
</dbReference>
<dbReference type="InterPro" id="IPR027296">
    <property type="entry name" value="DFF-C"/>
</dbReference>
<organism evidence="6 7">
    <name type="scientific">Neolamprologus brichardi</name>
    <name type="common">Fairy cichlid</name>
    <name type="synonym">Lamprologus brichardi</name>
    <dbReference type="NCBI Taxonomy" id="32507"/>
    <lineage>
        <taxon>Eukaryota</taxon>
        <taxon>Metazoa</taxon>
        <taxon>Chordata</taxon>
        <taxon>Craniata</taxon>
        <taxon>Vertebrata</taxon>
        <taxon>Euteleostomi</taxon>
        <taxon>Actinopterygii</taxon>
        <taxon>Neopterygii</taxon>
        <taxon>Teleostei</taxon>
        <taxon>Neoteleostei</taxon>
        <taxon>Acanthomorphata</taxon>
        <taxon>Ovalentaria</taxon>
        <taxon>Cichlomorphae</taxon>
        <taxon>Cichliformes</taxon>
        <taxon>Cichlidae</taxon>
        <taxon>African cichlids</taxon>
        <taxon>Pseudocrenilabrinae</taxon>
        <taxon>Lamprologini</taxon>
        <taxon>Neolamprologus</taxon>
    </lineage>
</organism>
<proteinExistence type="predicted"/>
<evidence type="ECO:0000313" key="7">
    <source>
        <dbReference type="Proteomes" id="UP000261580"/>
    </source>
</evidence>
<evidence type="ECO:0000256" key="2">
    <source>
        <dbReference type="PROSITE-ProRule" id="PRU00447"/>
    </source>
</evidence>
<dbReference type="PANTHER" id="PTHR12306">
    <property type="entry name" value="CELL DEATH ACTIVATOR CIDE"/>
    <property type="match status" value="1"/>
</dbReference>
<name>A0A3Q4GX23_NEOBR</name>
<dbReference type="AlphaFoldDB" id="A0A3Q4GX23"/>
<dbReference type="Gene3D" id="1.10.1490.10">
    <property type="entry name" value="C-terminal domain of DFF45/ICAD (DFF-C domain)"/>
    <property type="match status" value="2"/>
</dbReference>
<feature type="region of interest" description="Disordered" evidence="4">
    <location>
        <begin position="258"/>
        <end position="282"/>
    </location>
</feature>
<feature type="coiled-coil region" evidence="3">
    <location>
        <begin position="139"/>
        <end position="187"/>
    </location>
</feature>
<reference evidence="6" key="1">
    <citation type="submission" date="2025-08" db="UniProtKB">
        <authorList>
            <consortium name="Ensembl"/>
        </authorList>
    </citation>
    <scope>IDENTIFICATION</scope>
</reference>
<keyword evidence="7" id="KW-1185">Reference proteome</keyword>
<evidence type="ECO:0000256" key="4">
    <source>
        <dbReference type="SAM" id="MobiDB-lite"/>
    </source>
</evidence>
<dbReference type="Gene3D" id="3.10.20.10">
    <property type="match status" value="1"/>
</dbReference>
<dbReference type="GO" id="GO:0006915">
    <property type="term" value="P:apoptotic process"/>
    <property type="evidence" value="ECO:0007669"/>
    <property type="project" value="UniProtKB-UniRule"/>
</dbReference>
<dbReference type="FunFam" id="1.10.1490.10:FF:000001">
    <property type="entry name" value="DNA fragmentation factor subunit alpha"/>
    <property type="match status" value="1"/>
</dbReference>
<sequence length="282" mass="31743">MTDKPCKVCNFTRQQTFSVLLTGRQCLGFNSSDSVTVVLENDGTVVEDQAYFLCLPSNTKFMLLNDKEKWSPPFDGGTAWMARDSVILETDTVDSSSTVAPWYELAQQLKQDLTTIILMSEADLQTLVDAPCPELASALGFQEKKAQELQETLQRVLDRREQERQSKELLQLYLKTVEQENKQQEETSQPSQGGTAGKPVYRLICSHIHYMELPSVSMEQVLGWDRARTSALLQACEAELTTRLQQIQAVQSIRSNTQLRGSQQSSKRRKVEGVEKQAQGSN</sequence>
<dbReference type="SMART" id="SM00266">
    <property type="entry name" value="CAD"/>
    <property type="match status" value="1"/>
</dbReference>
<dbReference type="Proteomes" id="UP000261580">
    <property type="component" value="Unassembled WGS sequence"/>
</dbReference>
<dbReference type="SUPFAM" id="SSF81783">
    <property type="entry name" value="C-terminal domain of DFF45/ICAD (DFF-C domain)"/>
    <property type="match status" value="2"/>
</dbReference>
<dbReference type="InterPro" id="IPR003508">
    <property type="entry name" value="CIDE-N_dom"/>
</dbReference>
<dbReference type="SUPFAM" id="SSF54277">
    <property type="entry name" value="CAD &amp; PB1 domains"/>
    <property type="match status" value="1"/>
</dbReference>
<evidence type="ECO:0000259" key="5">
    <source>
        <dbReference type="PROSITE" id="PS51135"/>
    </source>
</evidence>